<feature type="region of interest" description="Disordered" evidence="2">
    <location>
        <begin position="290"/>
        <end position="322"/>
    </location>
</feature>
<feature type="region of interest" description="Disordered" evidence="2">
    <location>
        <begin position="353"/>
        <end position="374"/>
    </location>
</feature>
<accession>A0A1A8YUD6</accession>
<dbReference type="EMBL" id="FLRE01000104">
    <property type="protein sequence ID" value="SBT35598.1"/>
    <property type="molecule type" value="Genomic_DNA"/>
</dbReference>
<reference evidence="3" key="2">
    <citation type="submission" date="2016-05" db="EMBL/GenBank/DDBJ databases">
        <authorList>
            <person name="Lavstsen T."/>
            <person name="Jespersen J.S."/>
        </authorList>
    </citation>
    <scope>NUCLEOTIDE SEQUENCE [LARGE SCALE GENOMIC DNA]</scope>
</reference>
<dbReference type="Gene3D" id="1.20.120.1600">
    <property type="match status" value="1"/>
</dbReference>
<dbReference type="PANTHER" id="PTHR43316">
    <property type="entry name" value="HYDROLASE, HALOACID DELAHOGENASE-RELATED"/>
    <property type="match status" value="1"/>
</dbReference>
<dbReference type="PANTHER" id="PTHR43316:SF8">
    <property type="entry name" value="HAD FAMILY HYDROLASE"/>
    <property type="match status" value="1"/>
</dbReference>
<evidence type="ECO:0000313" key="6">
    <source>
        <dbReference type="Proteomes" id="UP000078555"/>
    </source>
</evidence>
<evidence type="ECO:0000313" key="4">
    <source>
        <dbReference type="EMBL" id="SBT35598.1"/>
    </source>
</evidence>
<dbReference type="InterPro" id="IPR036412">
    <property type="entry name" value="HAD-like_sf"/>
</dbReference>
<evidence type="ECO:0000313" key="5">
    <source>
        <dbReference type="Proteomes" id="UP000078550"/>
    </source>
</evidence>
<dbReference type="AlphaFoldDB" id="A0A1A8YUD6"/>
<evidence type="ECO:0000313" key="3">
    <source>
        <dbReference type="EMBL" id="SBT35161.1"/>
    </source>
</evidence>
<reference evidence="5 6" key="1">
    <citation type="submission" date="2016-05" db="EMBL/GenBank/DDBJ databases">
        <authorList>
            <person name="Naeem Raeece"/>
        </authorList>
    </citation>
    <scope>NUCLEOTIDE SEQUENCE [LARGE SCALE GENOMIC DNA]</scope>
</reference>
<dbReference type="InterPro" id="IPR006439">
    <property type="entry name" value="HAD-SF_hydro_IA"/>
</dbReference>
<dbReference type="Gene3D" id="3.40.50.1000">
    <property type="entry name" value="HAD superfamily/HAD-like"/>
    <property type="match status" value="1"/>
</dbReference>
<dbReference type="InterPro" id="IPR023214">
    <property type="entry name" value="HAD_sf"/>
</dbReference>
<keyword evidence="6" id="KW-1185">Reference proteome</keyword>
<feature type="compositionally biased region" description="Pro residues" evidence="2">
    <location>
        <begin position="298"/>
        <end position="322"/>
    </location>
</feature>
<protein>
    <submittedName>
        <fullName evidence="3">Haloacid dehalogenase-like hydrolase, putative</fullName>
    </submittedName>
</protein>
<gene>
    <name evidence="3" type="ORF">POVWA1_025960</name>
    <name evidence="4" type="ORF">POVWA2_025790</name>
</gene>
<dbReference type="EMBL" id="FLRD01000079">
    <property type="protein sequence ID" value="SBT35161.1"/>
    <property type="molecule type" value="Genomic_DNA"/>
</dbReference>
<dbReference type="InterPro" id="IPR051540">
    <property type="entry name" value="S-2-haloacid_dehalogenase"/>
</dbReference>
<dbReference type="SFLD" id="SFLDG01129">
    <property type="entry name" value="C1.5:_HAD__Beta-PGM__Phosphata"/>
    <property type="match status" value="1"/>
</dbReference>
<dbReference type="Pfam" id="PF00702">
    <property type="entry name" value="Hydrolase"/>
    <property type="match status" value="1"/>
</dbReference>
<dbReference type="Proteomes" id="UP000078550">
    <property type="component" value="Unassembled WGS sequence"/>
</dbReference>
<dbReference type="SUPFAM" id="SSF56784">
    <property type="entry name" value="HAD-like"/>
    <property type="match status" value="1"/>
</dbReference>
<keyword evidence="1 3" id="KW-0378">Hydrolase</keyword>
<evidence type="ECO:0000256" key="2">
    <source>
        <dbReference type="SAM" id="MobiDB-lite"/>
    </source>
</evidence>
<dbReference type="Proteomes" id="UP000078555">
    <property type="component" value="Unassembled WGS sequence"/>
</dbReference>
<sequence>MKGQERCYYITEKGKRKNFKNIKLITFDLDHTIWNIDALLNYADNECYKYMKKNYRRLYDYLLKEYELSITKLVKELLEKNVDVNKDGVQILTRIRIDALKYLAKQTNYDEIKFASEIQQLWKEKKNDVHLFISPGTLEYLTELKNRGYILGAITNGDSDINGIKFLSEIFSFVIRSMDYDYAKPNVEIFNIAENVLKEKNKHVHVNTDEWLHVGDDVYTDIMGAKNKKINCAWITMFREGKEISQNEWYSYLKLKLENIKDSNLAQYDPYADGLFSKFRKKDVPLPYDYIDPTGPTSLPPPPPTLPTPTLPTPTLPTPTPTPTPPPSLFFFFLRACKFVTSQILPIPRKDEVPLHHRNTDQGGSPRCPPCSYR</sequence>
<name>A0A1A8YUD6_PLAOA</name>
<dbReference type="SFLD" id="SFLDS00003">
    <property type="entry name" value="Haloacid_Dehalogenase"/>
    <property type="match status" value="1"/>
</dbReference>
<evidence type="ECO:0000256" key="1">
    <source>
        <dbReference type="ARBA" id="ARBA00022801"/>
    </source>
</evidence>
<dbReference type="GO" id="GO:0016787">
    <property type="term" value="F:hydrolase activity"/>
    <property type="evidence" value="ECO:0007669"/>
    <property type="project" value="UniProtKB-KW"/>
</dbReference>
<proteinExistence type="predicted"/>
<dbReference type="NCBIfam" id="TIGR01549">
    <property type="entry name" value="HAD-SF-IA-v1"/>
    <property type="match status" value="1"/>
</dbReference>
<organism evidence="3 6">
    <name type="scientific">Plasmodium ovale wallikeri</name>
    <dbReference type="NCBI Taxonomy" id="864142"/>
    <lineage>
        <taxon>Eukaryota</taxon>
        <taxon>Sar</taxon>
        <taxon>Alveolata</taxon>
        <taxon>Apicomplexa</taxon>
        <taxon>Aconoidasida</taxon>
        <taxon>Haemosporida</taxon>
        <taxon>Plasmodiidae</taxon>
        <taxon>Plasmodium</taxon>
        <taxon>Plasmodium (Plasmodium)</taxon>
    </lineage>
</organism>